<name>A0A2C6MIG7_9FIRM</name>
<dbReference type="EMBL" id="AWQQ01000017">
    <property type="protein sequence ID" value="PHJ39595.1"/>
    <property type="molecule type" value="Genomic_DNA"/>
</dbReference>
<dbReference type="Proteomes" id="UP000222564">
    <property type="component" value="Unassembled WGS sequence"/>
</dbReference>
<accession>A0A2C6MIG7</accession>
<evidence type="ECO:0000313" key="2">
    <source>
        <dbReference type="EMBL" id="PHJ39595.1"/>
    </source>
</evidence>
<protein>
    <submittedName>
        <fullName evidence="2">Uncharacterized protein</fullName>
    </submittedName>
</protein>
<keyword evidence="3" id="KW-1185">Reference proteome</keyword>
<sequence length="73" mass="8604">MSIIDEYRKGMQHELPEIEHYLHRPVGHTQPREIKSQKAQLNSVHRHGTQKSVKMGMAYKTGVRDMKHNINRD</sequence>
<evidence type="ECO:0000313" key="3">
    <source>
        <dbReference type="Proteomes" id="UP000222564"/>
    </source>
</evidence>
<evidence type="ECO:0000256" key="1">
    <source>
        <dbReference type="SAM" id="MobiDB-lite"/>
    </source>
</evidence>
<gene>
    <name evidence="2" type="ORF">P378_02645</name>
</gene>
<dbReference type="AlphaFoldDB" id="A0A2C6MIG7"/>
<dbReference type="RefSeq" id="WP_099082132.1">
    <property type="nucleotide sequence ID" value="NZ_AWQQ01000017.1"/>
</dbReference>
<comment type="caution">
    <text evidence="2">The sequence shown here is derived from an EMBL/GenBank/DDBJ whole genome shotgun (WGS) entry which is preliminary data.</text>
</comment>
<organism evidence="2 3">
    <name type="scientific">Desulforamulus profundi</name>
    <dbReference type="NCBI Taxonomy" id="1383067"/>
    <lineage>
        <taxon>Bacteria</taxon>
        <taxon>Bacillati</taxon>
        <taxon>Bacillota</taxon>
        <taxon>Clostridia</taxon>
        <taxon>Eubacteriales</taxon>
        <taxon>Peptococcaceae</taxon>
        <taxon>Desulforamulus</taxon>
    </lineage>
</organism>
<feature type="region of interest" description="Disordered" evidence="1">
    <location>
        <begin position="39"/>
        <end position="73"/>
    </location>
</feature>
<proteinExistence type="predicted"/>
<feature type="compositionally biased region" description="Basic and acidic residues" evidence="1">
    <location>
        <begin position="62"/>
        <end position="73"/>
    </location>
</feature>
<reference evidence="2 3" key="1">
    <citation type="submission" date="2013-09" db="EMBL/GenBank/DDBJ databases">
        <title>Biodegradation of hydrocarbons in the deep terrestrial subsurface : characterization of a microbial consortium composed of two Desulfotomaculum species originating from a deep geological formation.</title>
        <authorList>
            <person name="Aullo T."/>
            <person name="Berlendis S."/>
            <person name="Lascourreges J.-F."/>
            <person name="Dessort D."/>
            <person name="Saint-Laurent S."/>
            <person name="Schraauwers B."/>
            <person name="Mas J."/>
            <person name="Magot M."/>
            <person name="Ranchou-Peyruse A."/>
        </authorList>
    </citation>
    <scope>NUCLEOTIDE SEQUENCE [LARGE SCALE GENOMIC DNA]</scope>
    <source>
        <strain evidence="2 3">Bs107</strain>
    </source>
</reference>
<dbReference type="OrthoDB" id="1787170at2"/>